<dbReference type="RefSeq" id="WP_338892588.1">
    <property type="nucleotide sequence ID" value="NZ_CP147846.1"/>
</dbReference>
<dbReference type="GO" id="GO:0004729">
    <property type="term" value="F:oxygen-dependent protoporphyrinogen oxidase activity"/>
    <property type="evidence" value="ECO:0007669"/>
    <property type="project" value="UniProtKB-EC"/>
</dbReference>
<dbReference type="Gene3D" id="3.50.50.60">
    <property type="entry name" value="FAD/NAD(P)-binding domain"/>
    <property type="match status" value="1"/>
</dbReference>
<dbReference type="SUPFAM" id="SSF54373">
    <property type="entry name" value="FAD-linked reductases, C-terminal domain"/>
    <property type="match status" value="1"/>
</dbReference>
<proteinExistence type="predicted"/>
<dbReference type="PANTHER" id="PTHR42923">
    <property type="entry name" value="PROTOPORPHYRINOGEN OXIDASE"/>
    <property type="match status" value="1"/>
</dbReference>
<gene>
    <name evidence="2" type="ORF">WDS16_10590</name>
</gene>
<dbReference type="PANTHER" id="PTHR42923:SF3">
    <property type="entry name" value="PROTOPORPHYRINOGEN OXIDASE"/>
    <property type="match status" value="1"/>
</dbReference>
<feature type="domain" description="Amine oxidase" evidence="1">
    <location>
        <begin position="15"/>
        <end position="448"/>
    </location>
</feature>
<evidence type="ECO:0000259" key="1">
    <source>
        <dbReference type="Pfam" id="PF01593"/>
    </source>
</evidence>
<reference evidence="2 3" key="1">
    <citation type="submission" date="2024-03" db="EMBL/GenBank/DDBJ databases">
        <title>Natural products discovery in diverse microorganisms through a two-stage MS feature dereplication strategy.</title>
        <authorList>
            <person name="Zhang R."/>
        </authorList>
    </citation>
    <scope>NUCLEOTIDE SEQUENCE [LARGE SCALE GENOMIC DNA]</scope>
    <source>
        <strain evidence="2 3">18930</strain>
    </source>
</reference>
<accession>A0ABZ2PPE4</accession>
<dbReference type="SUPFAM" id="SSF51905">
    <property type="entry name" value="FAD/NAD(P)-binding domain"/>
    <property type="match status" value="1"/>
</dbReference>
<protein>
    <submittedName>
        <fullName evidence="2">Protoporphyrinogen oxidase</fullName>
        <ecNumber evidence="2">1.3.3.4</ecNumber>
    </submittedName>
</protein>
<keyword evidence="2" id="KW-0560">Oxidoreductase</keyword>
<organism evidence="2 3">
    <name type="scientific">Rhodococcus sovatensis</name>
    <dbReference type="NCBI Taxonomy" id="1805840"/>
    <lineage>
        <taxon>Bacteria</taxon>
        <taxon>Bacillati</taxon>
        <taxon>Actinomycetota</taxon>
        <taxon>Actinomycetes</taxon>
        <taxon>Mycobacteriales</taxon>
        <taxon>Nocardiaceae</taxon>
        <taxon>Rhodococcus</taxon>
    </lineage>
</organism>
<sequence length="453" mass="45969">MTRAVPRAAVVGGGITGLVAAYRLRTELGPEAQITVVEESDRLGGTLRTVDLAGGPLDVGAEAFIGRRPEVPALMAELGIADQLVHPAGKRPLIYSSGELHAMPAGTLMGIPAGAQSIEGLVDAATLQQIAVEAETAFDWDPSIDVSVAQLVGGRFGEQVLRRSVDPLLGGVYSGLSDSIGVRAALPTLAAALDAGATSLSSAVASALPPPSSEPVFGALRGGYGVLVDALIAAAGARIVLGARVESICGERKGWRVDPIGHVDLVVLAVPAPALSAILADTVPDAADAAADIELASSVVVGMALPSDVELPDNSGVLVATDAGLSVKAFTLSSRKWTHLADRDSVLLRASLGRFGDDSPLGLSDTELVRTAVRDLGTVTGLDVTPTATVVQRWHGGLPQYAPGHLDRVAEIECAVRDVPGVAVAGAWSHGVGVPACVASATRAAAAVCEVAR</sequence>
<keyword evidence="3" id="KW-1185">Reference proteome</keyword>
<dbReference type="InterPro" id="IPR002937">
    <property type="entry name" value="Amino_oxidase"/>
</dbReference>
<evidence type="ECO:0000313" key="2">
    <source>
        <dbReference type="EMBL" id="WXG70889.1"/>
    </source>
</evidence>
<dbReference type="Pfam" id="PF01593">
    <property type="entry name" value="Amino_oxidase"/>
    <property type="match status" value="1"/>
</dbReference>
<dbReference type="Gene3D" id="3.90.660.20">
    <property type="entry name" value="Protoporphyrinogen oxidase, mitochondrial, domain 2"/>
    <property type="match status" value="1"/>
</dbReference>
<dbReference type="EC" id="1.3.3.4" evidence="2"/>
<dbReference type="NCBIfam" id="NF008841">
    <property type="entry name" value="PRK11883.1-1"/>
    <property type="match status" value="1"/>
</dbReference>
<dbReference type="InterPro" id="IPR050464">
    <property type="entry name" value="Zeta_carotene_desat/Oxidored"/>
</dbReference>
<dbReference type="EMBL" id="CP147846">
    <property type="protein sequence ID" value="WXG70889.1"/>
    <property type="molecule type" value="Genomic_DNA"/>
</dbReference>
<dbReference type="InterPro" id="IPR036188">
    <property type="entry name" value="FAD/NAD-bd_sf"/>
</dbReference>
<evidence type="ECO:0000313" key="3">
    <source>
        <dbReference type="Proteomes" id="UP001432000"/>
    </source>
</evidence>
<dbReference type="Proteomes" id="UP001432000">
    <property type="component" value="Chromosome"/>
</dbReference>
<name>A0ABZ2PPE4_9NOCA</name>
<dbReference type="Gene3D" id="1.10.3110.10">
    <property type="entry name" value="protoporphyrinogen ix oxidase, domain 3"/>
    <property type="match status" value="1"/>
</dbReference>